<dbReference type="KEGG" id="jeo:JMA_04090"/>
<proteinExistence type="predicted"/>
<dbReference type="Proteomes" id="UP000031449">
    <property type="component" value="Chromosome"/>
</dbReference>
<keyword evidence="2" id="KW-1185">Reference proteome</keyword>
<dbReference type="InterPro" id="IPR007344">
    <property type="entry name" value="GrpB/CoaE"/>
</dbReference>
<evidence type="ECO:0000313" key="1">
    <source>
        <dbReference type="EMBL" id="AJD89726.1"/>
    </source>
</evidence>
<sequence>MNLGLKRNEVRLVDYTPEWHEEFVKVKKEIVEYTNLDEHRIQHIGSTAIKDMAAKPIIDILVGVEDLSMVGKPLLQKFSEIGFLRLKVDRPGEIVLAKFTDDTYEEKTHFIHIVEYQKEIWRNLVFFRDYLNSNKTTRNEYLELKMNYLKKSTKRINEYTDFKEEFVKSIFEKRKARNE</sequence>
<evidence type="ECO:0000313" key="2">
    <source>
        <dbReference type="Proteomes" id="UP000031449"/>
    </source>
</evidence>
<reference evidence="1 2" key="1">
    <citation type="submission" date="2014-08" db="EMBL/GenBank/DDBJ databases">
        <title>Complete genome of a marine bacteria Jeotgalibacillus malaysiensis.</title>
        <authorList>
            <person name="Yaakop A.S."/>
            <person name="Chan K.-G."/>
            <person name="Goh K.M."/>
        </authorList>
    </citation>
    <scope>NUCLEOTIDE SEQUENCE [LARGE SCALE GENOMIC DNA]</scope>
    <source>
        <strain evidence="1 2">D5</strain>
    </source>
</reference>
<dbReference type="AlphaFoldDB" id="A0A0B5AI31"/>
<dbReference type="Pfam" id="PF04229">
    <property type="entry name" value="GrpB"/>
    <property type="match status" value="1"/>
</dbReference>
<accession>A0A0B5AI31</accession>
<dbReference type="Gene3D" id="3.30.460.10">
    <property type="entry name" value="Beta Polymerase, domain 2"/>
    <property type="match status" value="1"/>
</dbReference>
<dbReference type="SUPFAM" id="SSF81301">
    <property type="entry name" value="Nucleotidyltransferase"/>
    <property type="match status" value="1"/>
</dbReference>
<dbReference type="BioCyc" id="JESP1508404:G14D9-9626-MONOMER"/>
<gene>
    <name evidence="1" type="ORF">JMA_04090</name>
</gene>
<dbReference type="STRING" id="1508404.JMA_04090"/>
<dbReference type="InterPro" id="IPR043519">
    <property type="entry name" value="NT_sf"/>
</dbReference>
<evidence type="ECO:0008006" key="3">
    <source>
        <dbReference type="Google" id="ProtNLM"/>
    </source>
</evidence>
<dbReference type="PANTHER" id="PTHR34822">
    <property type="entry name" value="GRPB DOMAIN PROTEIN (AFU_ORTHOLOGUE AFUA_1G01530)"/>
    <property type="match status" value="1"/>
</dbReference>
<dbReference type="EMBL" id="CP009416">
    <property type="protein sequence ID" value="AJD89726.1"/>
    <property type="molecule type" value="Genomic_DNA"/>
</dbReference>
<dbReference type="HOGENOM" id="CLU_086407_4_1_9"/>
<dbReference type="PANTHER" id="PTHR34822:SF1">
    <property type="entry name" value="GRPB FAMILY PROTEIN"/>
    <property type="match status" value="1"/>
</dbReference>
<dbReference type="OrthoDB" id="9799092at2"/>
<organism evidence="1 2">
    <name type="scientific">Jeotgalibacillus malaysiensis</name>
    <dbReference type="NCBI Taxonomy" id="1508404"/>
    <lineage>
        <taxon>Bacteria</taxon>
        <taxon>Bacillati</taxon>
        <taxon>Bacillota</taxon>
        <taxon>Bacilli</taxon>
        <taxon>Bacillales</taxon>
        <taxon>Caryophanaceae</taxon>
        <taxon>Jeotgalibacillus</taxon>
    </lineage>
</organism>
<name>A0A0B5AI31_9BACL</name>
<protein>
    <recommendedName>
        <fullName evidence="3">Dephospho-CoA kinase</fullName>
    </recommendedName>
</protein>